<dbReference type="PANTHER" id="PTHR43671:SF98">
    <property type="entry name" value="SERINE_THREONINE-PROTEIN KINASE NEK11"/>
    <property type="match status" value="1"/>
</dbReference>
<evidence type="ECO:0000313" key="12">
    <source>
        <dbReference type="EMBL" id="CAI2384355.1"/>
    </source>
</evidence>
<dbReference type="PANTHER" id="PTHR43671">
    <property type="entry name" value="SERINE/THREONINE-PROTEIN KINASE NEK"/>
    <property type="match status" value="1"/>
</dbReference>
<evidence type="ECO:0000259" key="11">
    <source>
        <dbReference type="PROSITE" id="PS50011"/>
    </source>
</evidence>
<keyword evidence="13" id="KW-1185">Reference proteome</keyword>
<proteinExistence type="inferred from homology"/>
<dbReference type="InterPro" id="IPR011009">
    <property type="entry name" value="Kinase-like_dom_sf"/>
</dbReference>
<reference evidence="12" key="1">
    <citation type="submission" date="2023-07" db="EMBL/GenBank/DDBJ databases">
        <authorList>
            <consortium name="AG Swart"/>
            <person name="Singh M."/>
            <person name="Singh A."/>
            <person name="Seah K."/>
            <person name="Emmerich C."/>
        </authorList>
    </citation>
    <scope>NUCLEOTIDE SEQUENCE</scope>
    <source>
        <strain evidence="12">DP1</strain>
    </source>
</reference>
<organism evidence="12 13">
    <name type="scientific">Euplotes crassus</name>
    <dbReference type="NCBI Taxonomy" id="5936"/>
    <lineage>
        <taxon>Eukaryota</taxon>
        <taxon>Sar</taxon>
        <taxon>Alveolata</taxon>
        <taxon>Ciliophora</taxon>
        <taxon>Intramacronucleata</taxon>
        <taxon>Spirotrichea</taxon>
        <taxon>Hypotrichia</taxon>
        <taxon>Euplotida</taxon>
        <taxon>Euplotidae</taxon>
        <taxon>Moneuplotes</taxon>
    </lineage>
</organism>
<dbReference type="EMBL" id="CAMPGE010026683">
    <property type="protein sequence ID" value="CAI2384355.1"/>
    <property type="molecule type" value="Genomic_DNA"/>
</dbReference>
<evidence type="ECO:0000256" key="4">
    <source>
        <dbReference type="ARBA" id="ARBA00022679"/>
    </source>
</evidence>
<keyword evidence="3" id="KW-0723">Serine/threonine-protein kinase</keyword>
<protein>
    <recommendedName>
        <fullName evidence="2">non-specific serine/threonine protein kinase</fullName>
        <ecNumber evidence="2">2.7.11.1</ecNumber>
    </recommendedName>
</protein>
<keyword evidence="5 10" id="KW-0547">Nucleotide-binding</keyword>
<name>A0AAD1Y4Y9_EUPCR</name>
<evidence type="ECO:0000256" key="8">
    <source>
        <dbReference type="ARBA" id="ARBA00047899"/>
    </source>
</evidence>
<evidence type="ECO:0000256" key="7">
    <source>
        <dbReference type="ARBA" id="ARBA00022840"/>
    </source>
</evidence>
<dbReference type="SUPFAM" id="SSF56112">
    <property type="entry name" value="Protein kinase-like (PK-like)"/>
    <property type="match status" value="1"/>
</dbReference>
<dbReference type="Proteomes" id="UP001295684">
    <property type="component" value="Unassembled WGS sequence"/>
</dbReference>
<dbReference type="PROSITE" id="PS00107">
    <property type="entry name" value="PROTEIN_KINASE_ATP"/>
    <property type="match status" value="1"/>
</dbReference>
<sequence>MSERIKNSLDATKIKKFLKERKSKNRRTIKSIEKEEDKTTQENFEVIEELGKGSFGIVYKVKSNSSDGKFYALKKIKSSNKTENLLSEAINHKKVSHPNIIKCHSSFIDSQNDLNLLLEYAQGRDLLQLIQERKITKRFLPEKLIWDYAWQICCAVLHLHAKDIIHRDIKATNILLSKDEESSKFVIKLADLGESSELSTKDYLKGKKVGTPLFLAPEVIKNDNYDHRVDVWAIGCVLYHLAALEPPFAYSNYETLMNAIRYKNPRPLRLFSKKLCNFIQIMLEKQKVKRPFIIDLFDMFPKGYSLTRDIDIENYNELKLKESSLIIKNDRDSGKQKINLEFNAMISRQKKSKESLNKLLKKKIKARNTFNLKNSPDFFRKKHLNSSKIVEEAKKDWNKTEKKYLNFKLNVIDLKRSINITKKEDFQKNSLTKSGFCNIKGHPRSGSLSRVQANSSMGMKDHHSIPDYYQSETEILPKVHKKNKFIVVGLKSSSLSQDRSNESYQAHSKLENKCFAPTPSPKGSNKNSFYGHRSNSIPWKDFMITKHREQNVTERRHLKFTTSGSSLDQNNSITVRREKENLNATNAQNAIYLKEGLQGNQGFQTSYKMNSALNLPFYGRSQIGSVKAIKRKVVGDRYLNAPHHLNQTPSLYESETGAL</sequence>
<evidence type="ECO:0000256" key="10">
    <source>
        <dbReference type="PROSITE-ProRule" id="PRU10141"/>
    </source>
</evidence>
<comment type="similarity">
    <text evidence="1">Belongs to the protein kinase superfamily. NEK Ser/Thr protein kinase family. NIMA subfamily.</text>
</comment>
<dbReference type="EC" id="2.7.11.1" evidence="2"/>
<dbReference type="SMART" id="SM00220">
    <property type="entry name" value="S_TKc"/>
    <property type="match status" value="1"/>
</dbReference>
<dbReference type="InterPro" id="IPR008271">
    <property type="entry name" value="Ser/Thr_kinase_AS"/>
</dbReference>
<evidence type="ECO:0000256" key="9">
    <source>
        <dbReference type="ARBA" id="ARBA00048679"/>
    </source>
</evidence>
<evidence type="ECO:0000256" key="6">
    <source>
        <dbReference type="ARBA" id="ARBA00022777"/>
    </source>
</evidence>
<dbReference type="GO" id="GO:0005524">
    <property type="term" value="F:ATP binding"/>
    <property type="evidence" value="ECO:0007669"/>
    <property type="project" value="UniProtKB-UniRule"/>
</dbReference>
<evidence type="ECO:0000256" key="3">
    <source>
        <dbReference type="ARBA" id="ARBA00022527"/>
    </source>
</evidence>
<comment type="caution">
    <text evidence="12">The sequence shown here is derived from an EMBL/GenBank/DDBJ whole genome shotgun (WGS) entry which is preliminary data.</text>
</comment>
<dbReference type="AlphaFoldDB" id="A0AAD1Y4Y9"/>
<keyword evidence="7 10" id="KW-0067">ATP-binding</keyword>
<comment type="catalytic activity">
    <reaction evidence="8">
        <text>L-threonyl-[protein] + ATP = O-phospho-L-threonyl-[protein] + ADP + H(+)</text>
        <dbReference type="Rhea" id="RHEA:46608"/>
        <dbReference type="Rhea" id="RHEA-COMP:11060"/>
        <dbReference type="Rhea" id="RHEA-COMP:11605"/>
        <dbReference type="ChEBI" id="CHEBI:15378"/>
        <dbReference type="ChEBI" id="CHEBI:30013"/>
        <dbReference type="ChEBI" id="CHEBI:30616"/>
        <dbReference type="ChEBI" id="CHEBI:61977"/>
        <dbReference type="ChEBI" id="CHEBI:456216"/>
        <dbReference type="EC" id="2.7.11.1"/>
    </reaction>
</comment>
<feature type="binding site" evidence="10">
    <location>
        <position position="74"/>
    </location>
    <ligand>
        <name>ATP</name>
        <dbReference type="ChEBI" id="CHEBI:30616"/>
    </ligand>
</feature>
<evidence type="ECO:0000313" key="13">
    <source>
        <dbReference type="Proteomes" id="UP001295684"/>
    </source>
</evidence>
<keyword evidence="4" id="KW-0808">Transferase</keyword>
<gene>
    <name evidence="12" type="ORF">ECRASSUSDP1_LOCUS25880</name>
</gene>
<evidence type="ECO:0000256" key="2">
    <source>
        <dbReference type="ARBA" id="ARBA00012513"/>
    </source>
</evidence>
<dbReference type="InterPro" id="IPR017441">
    <property type="entry name" value="Protein_kinase_ATP_BS"/>
</dbReference>
<dbReference type="InterPro" id="IPR000719">
    <property type="entry name" value="Prot_kinase_dom"/>
</dbReference>
<dbReference type="InterPro" id="IPR050660">
    <property type="entry name" value="NEK_Ser/Thr_kinase"/>
</dbReference>
<evidence type="ECO:0000256" key="5">
    <source>
        <dbReference type="ARBA" id="ARBA00022741"/>
    </source>
</evidence>
<accession>A0AAD1Y4Y9</accession>
<feature type="domain" description="Protein kinase" evidence="11">
    <location>
        <begin position="44"/>
        <end position="307"/>
    </location>
</feature>
<comment type="catalytic activity">
    <reaction evidence="9">
        <text>L-seryl-[protein] + ATP = O-phospho-L-seryl-[protein] + ADP + H(+)</text>
        <dbReference type="Rhea" id="RHEA:17989"/>
        <dbReference type="Rhea" id="RHEA-COMP:9863"/>
        <dbReference type="Rhea" id="RHEA-COMP:11604"/>
        <dbReference type="ChEBI" id="CHEBI:15378"/>
        <dbReference type="ChEBI" id="CHEBI:29999"/>
        <dbReference type="ChEBI" id="CHEBI:30616"/>
        <dbReference type="ChEBI" id="CHEBI:83421"/>
        <dbReference type="ChEBI" id="CHEBI:456216"/>
        <dbReference type="EC" id="2.7.11.1"/>
    </reaction>
</comment>
<keyword evidence="6" id="KW-0418">Kinase</keyword>
<evidence type="ECO:0000256" key="1">
    <source>
        <dbReference type="ARBA" id="ARBA00010886"/>
    </source>
</evidence>
<dbReference type="GO" id="GO:0004674">
    <property type="term" value="F:protein serine/threonine kinase activity"/>
    <property type="evidence" value="ECO:0007669"/>
    <property type="project" value="UniProtKB-KW"/>
</dbReference>
<dbReference type="PROSITE" id="PS50011">
    <property type="entry name" value="PROTEIN_KINASE_DOM"/>
    <property type="match status" value="1"/>
</dbReference>
<dbReference type="Pfam" id="PF00069">
    <property type="entry name" value="Pkinase"/>
    <property type="match status" value="1"/>
</dbReference>
<dbReference type="PROSITE" id="PS00108">
    <property type="entry name" value="PROTEIN_KINASE_ST"/>
    <property type="match status" value="1"/>
</dbReference>
<dbReference type="Gene3D" id="1.10.510.10">
    <property type="entry name" value="Transferase(Phosphotransferase) domain 1"/>
    <property type="match status" value="1"/>
</dbReference>